<reference evidence="3 4" key="1">
    <citation type="submission" date="2018-08" db="EMBL/GenBank/DDBJ databases">
        <title>A genome reference for cultivated species of the human gut microbiota.</title>
        <authorList>
            <person name="Zou Y."/>
            <person name="Xue W."/>
            <person name="Luo G."/>
        </authorList>
    </citation>
    <scope>NUCLEOTIDE SEQUENCE [LARGE SCALE GENOMIC DNA]</scope>
    <source>
        <strain evidence="3 4">AF45-19</strain>
    </source>
</reference>
<dbReference type="AlphaFoldDB" id="A0A415FWY3"/>
<name>A0A415FWY3_BIFAD</name>
<dbReference type="RefSeq" id="WP_117779614.1">
    <property type="nucleotide sequence ID" value="NZ_JAQCZA010000001.1"/>
</dbReference>
<dbReference type="EMBL" id="QRNG01000001">
    <property type="protein sequence ID" value="RHK27432.1"/>
    <property type="molecule type" value="Genomic_DNA"/>
</dbReference>
<dbReference type="InterPro" id="IPR014960">
    <property type="entry name" value="DUF1828"/>
</dbReference>
<feature type="domain" description="DUF1828" evidence="1">
    <location>
        <begin position="38"/>
        <end position="121"/>
    </location>
</feature>
<dbReference type="Proteomes" id="UP000285262">
    <property type="component" value="Unassembled WGS sequence"/>
</dbReference>
<sequence>MNSIESIKPDELIEEYGEWLKHESSAKDLGEWKEITLPMFDHSNDDLIFYAKTAGDRIMFTDDGYTLESFRQNGVTITEARRERMERIARKYGAGIKNDEIVLESDGRRGDAMNRYAQALIGVGSMMEAAQRRVAEYFADDVATVLDGCNVFYTASVGIRGVSRYEHSFDFIFQRSANHPTRFCQAPNKFDKDAVRNIMWGWEDTRKAKERADAKLVVIGDDREGPLQDGASEAFANCGVSVIPYSQLAKRAPQELAA</sequence>
<dbReference type="InterPro" id="IPR014961">
    <property type="entry name" value="DUF1829"/>
</dbReference>
<comment type="caution">
    <text evidence="3">The sequence shown here is derived from an EMBL/GenBank/DDBJ whole genome shotgun (WGS) entry which is preliminary data.</text>
</comment>
<evidence type="ECO:0000259" key="1">
    <source>
        <dbReference type="Pfam" id="PF08861"/>
    </source>
</evidence>
<evidence type="ECO:0000259" key="2">
    <source>
        <dbReference type="Pfam" id="PF08862"/>
    </source>
</evidence>
<gene>
    <name evidence="3" type="ORF">DW072_01840</name>
</gene>
<dbReference type="Pfam" id="PF08862">
    <property type="entry name" value="DUF1829"/>
    <property type="match status" value="1"/>
</dbReference>
<organism evidence="3 4">
    <name type="scientific">Bifidobacterium adolescentis</name>
    <dbReference type="NCBI Taxonomy" id="1680"/>
    <lineage>
        <taxon>Bacteria</taxon>
        <taxon>Bacillati</taxon>
        <taxon>Actinomycetota</taxon>
        <taxon>Actinomycetes</taxon>
        <taxon>Bifidobacteriales</taxon>
        <taxon>Bifidobacteriaceae</taxon>
        <taxon>Bifidobacterium</taxon>
    </lineage>
</organism>
<proteinExistence type="predicted"/>
<dbReference type="Pfam" id="PF08861">
    <property type="entry name" value="DUF1828"/>
    <property type="match status" value="1"/>
</dbReference>
<evidence type="ECO:0000313" key="4">
    <source>
        <dbReference type="Proteomes" id="UP000285262"/>
    </source>
</evidence>
<evidence type="ECO:0000313" key="3">
    <source>
        <dbReference type="EMBL" id="RHK27432.1"/>
    </source>
</evidence>
<protein>
    <submittedName>
        <fullName evidence="3">DUF1829 domain-containing protein</fullName>
    </submittedName>
</protein>
<accession>A0A415FWY3</accession>
<feature type="domain" description="DUF1829" evidence="2">
    <location>
        <begin position="161"/>
        <end position="247"/>
    </location>
</feature>